<dbReference type="PANTHER" id="PTHR43405">
    <property type="entry name" value="GLYCOSYL HYDROLASE DIGH"/>
    <property type="match status" value="1"/>
</dbReference>
<protein>
    <submittedName>
        <fullName evidence="3">Family 10 glycosylhydrolase</fullName>
    </submittedName>
</protein>
<dbReference type="InterPro" id="IPR052177">
    <property type="entry name" value="Divisome_Glycosyl_Hydrolase"/>
</dbReference>
<dbReference type="PANTHER" id="PTHR43405:SF1">
    <property type="entry name" value="GLYCOSYL HYDROLASE DIGH"/>
    <property type="match status" value="1"/>
</dbReference>
<feature type="domain" description="Glycosyl hydrolase-like 10" evidence="2">
    <location>
        <begin position="52"/>
        <end position="365"/>
    </location>
</feature>
<dbReference type="Pfam" id="PF02638">
    <property type="entry name" value="GHL10"/>
    <property type="match status" value="1"/>
</dbReference>
<evidence type="ECO:0000313" key="3">
    <source>
        <dbReference type="EMBL" id="MEQ2563405.1"/>
    </source>
</evidence>
<organism evidence="3 4">
    <name type="scientific">Ventrimonas faecis</name>
    <dbReference type="NCBI Taxonomy" id="3133170"/>
    <lineage>
        <taxon>Bacteria</taxon>
        <taxon>Bacillati</taxon>
        <taxon>Bacillota</taxon>
        <taxon>Clostridia</taxon>
        <taxon>Lachnospirales</taxon>
        <taxon>Lachnospiraceae</taxon>
        <taxon>Ventrimonas</taxon>
    </lineage>
</organism>
<comment type="caution">
    <text evidence="3">The sequence shown here is derived from an EMBL/GenBank/DDBJ whole genome shotgun (WGS) entry which is preliminary data.</text>
</comment>
<dbReference type="InterPro" id="IPR003790">
    <property type="entry name" value="GHL10"/>
</dbReference>
<keyword evidence="1" id="KW-0732">Signal</keyword>
<keyword evidence="4" id="KW-1185">Reference proteome</keyword>
<dbReference type="Proteomes" id="UP001437460">
    <property type="component" value="Unassembled WGS sequence"/>
</dbReference>
<dbReference type="EMBL" id="JBBMFJ010000018">
    <property type="protein sequence ID" value="MEQ2563405.1"/>
    <property type="molecule type" value="Genomic_DNA"/>
</dbReference>
<dbReference type="Gene3D" id="3.20.20.80">
    <property type="entry name" value="Glycosidases"/>
    <property type="match status" value="1"/>
</dbReference>
<evidence type="ECO:0000313" key="4">
    <source>
        <dbReference type="Proteomes" id="UP001437460"/>
    </source>
</evidence>
<proteinExistence type="predicted"/>
<name>A0ABV1HM58_9FIRM</name>
<dbReference type="SUPFAM" id="SSF51445">
    <property type="entry name" value="(Trans)glycosidases"/>
    <property type="match status" value="1"/>
</dbReference>
<sequence>MLIQKKLNRDAGKPRLRLKQAFSLLFACLLVLQTGMVTAFAAPSASVIRSDELRGVWISYLDWERLPADQESFKHEVDKMLDRCLELKMNAVFVHVRPDADAMYPSAYFPWSRFVTGTQGQNPGYDPFAIFVKAAHNKGLQIHAWINPYRVTGYHNTWDQVSDQNPAKKWLTDGDPSNDRWVLKQNGAYYFNPAIPQVRELIINGVREIAQKYTVDGIHFDDYFYPEVDNNNESRWFDKPEYEASGSSLSIAQWRRENVNELIRGVYKAVKEARPSAQFGISPEGYVDHLRSDNRLFTDIDTWLSHDGYVDYIMPQIYWGFEHQLSNGSPAPFAFENNLKTWISLVKKGHAKLYIGLAMYKAGSNARDNTGIPEWKRYDDVISRQVEAGRASGAVSGYCFYEYGSFQEDVCQKEVKNLMKVFR</sequence>
<dbReference type="RefSeq" id="WP_349229552.1">
    <property type="nucleotide sequence ID" value="NZ_JBBMFJ010000018.1"/>
</dbReference>
<gene>
    <name evidence="3" type="ORF">WMO41_09595</name>
</gene>
<evidence type="ECO:0000259" key="2">
    <source>
        <dbReference type="Pfam" id="PF02638"/>
    </source>
</evidence>
<reference evidence="3 4" key="1">
    <citation type="submission" date="2024-03" db="EMBL/GenBank/DDBJ databases">
        <title>Human intestinal bacterial collection.</title>
        <authorList>
            <person name="Pauvert C."/>
            <person name="Hitch T.C.A."/>
            <person name="Clavel T."/>
        </authorList>
    </citation>
    <scope>NUCLEOTIDE SEQUENCE [LARGE SCALE GENOMIC DNA]</scope>
    <source>
        <strain evidence="3 4">CLA-AP-H27</strain>
    </source>
</reference>
<evidence type="ECO:0000256" key="1">
    <source>
        <dbReference type="ARBA" id="ARBA00022729"/>
    </source>
</evidence>
<accession>A0ABV1HM58</accession>
<dbReference type="InterPro" id="IPR017853">
    <property type="entry name" value="GH"/>
</dbReference>